<gene>
    <name evidence="1" type="ORF">DW084_05755</name>
</gene>
<sequence length="177" mass="19660">MGKVIFYGAISLDGYLAGLKDQLDWLFQTDTGVATTYEAFFATIDATVMGRKTYQEAKKLMDGGLLYPETTNYVFSRTQKEPLPDATLVSTDPVAFVSALKQEENVWVVGGGSLLKPLLEADLIDEWFIQIAPVFLGEGKRLFEPGGYSRRLTFVETKQMGELTELHFVRKAVSGSE</sequence>
<dbReference type="GO" id="GO:0009231">
    <property type="term" value="P:riboflavin biosynthetic process"/>
    <property type="evidence" value="ECO:0007669"/>
    <property type="project" value="InterPro"/>
</dbReference>
<protein>
    <submittedName>
        <fullName evidence="1">Dihydrofolate reductase</fullName>
    </submittedName>
</protein>
<dbReference type="InterPro" id="IPR050765">
    <property type="entry name" value="Riboflavin_Biosynth_HTPR"/>
</dbReference>
<comment type="caution">
    <text evidence="1">The sequence shown here is derived from an EMBL/GenBank/DDBJ whole genome shotgun (WGS) entry which is preliminary data.</text>
</comment>
<evidence type="ECO:0000313" key="2">
    <source>
        <dbReference type="Proteomes" id="UP000286288"/>
    </source>
</evidence>
<dbReference type="PANTHER" id="PTHR38011:SF11">
    <property type="entry name" value="2,5-DIAMINO-6-RIBOSYLAMINO-4(3H)-PYRIMIDINONE 5'-PHOSPHATE REDUCTASE"/>
    <property type="match status" value="1"/>
</dbReference>
<dbReference type="GO" id="GO:0008703">
    <property type="term" value="F:5-amino-6-(5-phosphoribosylamino)uracil reductase activity"/>
    <property type="evidence" value="ECO:0007669"/>
    <property type="project" value="InterPro"/>
</dbReference>
<dbReference type="Proteomes" id="UP000286288">
    <property type="component" value="Unassembled WGS sequence"/>
</dbReference>
<dbReference type="Pfam" id="PF01872">
    <property type="entry name" value="RibD_C"/>
    <property type="match status" value="1"/>
</dbReference>
<proteinExistence type="predicted"/>
<evidence type="ECO:0000313" key="1">
    <source>
        <dbReference type="EMBL" id="RHK07012.1"/>
    </source>
</evidence>
<dbReference type="EMBL" id="QRMZ01000006">
    <property type="protein sequence ID" value="RHK07012.1"/>
    <property type="molecule type" value="Genomic_DNA"/>
</dbReference>
<dbReference type="RefSeq" id="WP_074536042.1">
    <property type="nucleotide sequence ID" value="NZ_FNFS01000008.1"/>
</dbReference>
<dbReference type="PANTHER" id="PTHR38011">
    <property type="entry name" value="DIHYDROFOLATE REDUCTASE FAMILY PROTEIN (AFU_ORTHOLOGUE AFUA_8G06820)"/>
    <property type="match status" value="1"/>
</dbReference>
<name>A0A1G9CQK4_ENTCA</name>
<dbReference type="InterPro" id="IPR002734">
    <property type="entry name" value="RibDG_C"/>
</dbReference>
<dbReference type="InterPro" id="IPR024072">
    <property type="entry name" value="DHFR-like_dom_sf"/>
</dbReference>
<accession>A0A1G9CQK4</accession>
<dbReference type="SUPFAM" id="SSF53597">
    <property type="entry name" value="Dihydrofolate reductase-like"/>
    <property type="match status" value="1"/>
</dbReference>
<organism evidence="1 2">
    <name type="scientific">Enterococcus casseliflavus</name>
    <name type="common">Enterococcus flavescens</name>
    <dbReference type="NCBI Taxonomy" id="37734"/>
    <lineage>
        <taxon>Bacteria</taxon>
        <taxon>Bacillati</taxon>
        <taxon>Bacillota</taxon>
        <taxon>Bacilli</taxon>
        <taxon>Lactobacillales</taxon>
        <taxon>Enterococcaceae</taxon>
        <taxon>Enterococcus</taxon>
    </lineage>
</organism>
<dbReference type="OrthoDB" id="195113at2"/>
<reference evidence="1 2" key="1">
    <citation type="submission" date="2018-08" db="EMBL/GenBank/DDBJ databases">
        <title>A genome reference for cultivated species of the human gut microbiota.</title>
        <authorList>
            <person name="Zou Y."/>
            <person name="Xue W."/>
            <person name="Luo G."/>
        </authorList>
    </citation>
    <scope>NUCLEOTIDE SEQUENCE [LARGE SCALE GENOMIC DNA]</scope>
    <source>
        <strain evidence="1 2">AF48-16</strain>
    </source>
</reference>
<dbReference type="Gene3D" id="3.40.430.10">
    <property type="entry name" value="Dihydrofolate Reductase, subunit A"/>
    <property type="match status" value="1"/>
</dbReference>
<dbReference type="AlphaFoldDB" id="A0A1G9CQK4"/>